<reference evidence="2" key="1">
    <citation type="submission" date="2023-10" db="EMBL/GenBank/DDBJ databases">
        <authorList>
            <person name="Chen Y."/>
            <person name="Shah S."/>
            <person name="Dougan E. K."/>
            <person name="Thang M."/>
            <person name="Chan C."/>
        </authorList>
    </citation>
    <scope>NUCLEOTIDE SEQUENCE [LARGE SCALE GENOMIC DNA]</scope>
</reference>
<keyword evidence="3" id="KW-1185">Reference proteome</keyword>
<dbReference type="EMBL" id="CAUYUJ010014250">
    <property type="protein sequence ID" value="CAK0838818.1"/>
    <property type="molecule type" value="Genomic_DNA"/>
</dbReference>
<dbReference type="PROSITE" id="PS51318">
    <property type="entry name" value="TAT"/>
    <property type="match status" value="1"/>
</dbReference>
<feature type="transmembrane region" description="Helical" evidence="1">
    <location>
        <begin position="149"/>
        <end position="171"/>
    </location>
</feature>
<name>A0ABN9T1Q0_9DINO</name>
<comment type="caution">
    <text evidence="2">The sequence shown here is derived from an EMBL/GenBank/DDBJ whole genome shotgun (WGS) entry which is preliminary data.</text>
</comment>
<feature type="transmembrane region" description="Helical" evidence="1">
    <location>
        <begin position="177"/>
        <end position="195"/>
    </location>
</feature>
<keyword evidence="1" id="KW-1133">Transmembrane helix</keyword>
<keyword evidence="1" id="KW-0812">Transmembrane</keyword>
<protein>
    <recommendedName>
        <fullName evidence="4">EamA domain-containing protein</fullName>
    </recommendedName>
</protein>
<evidence type="ECO:0008006" key="4">
    <source>
        <dbReference type="Google" id="ProtNLM"/>
    </source>
</evidence>
<evidence type="ECO:0000313" key="2">
    <source>
        <dbReference type="EMBL" id="CAK0838818.1"/>
    </source>
</evidence>
<sequence>MPTVKPESMRSFLAAAAGTAGNVVLCTMAYSLLALAVTLKESAFARFRREAAQRGQQSPGAQPELDICVLSAAAAAGQLATQLLAAPGVLAATGGGMGGAVLREFGSGAQALAGRAQPAAPWLALVYWGCNVGFSLSALQLVRTTSAATVVLANVVALPLSALAFCLPLPLLGRAGFDHWMLVSLAIIVTGNLLYGHKGLRSWGR</sequence>
<dbReference type="InterPro" id="IPR006311">
    <property type="entry name" value="TAT_signal"/>
</dbReference>
<keyword evidence="1" id="KW-0472">Membrane</keyword>
<gene>
    <name evidence="2" type="ORF">PCOR1329_LOCUS34676</name>
</gene>
<dbReference type="Proteomes" id="UP001189429">
    <property type="component" value="Unassembled WGS sequence"/>
</dbReference>
<organism evidence="2 3">
    <name type="scientific">Prorocentrum cordatum</name>
    <dbReference type="NCBI Taxonomy" id="2364126"/>
    <lineage>
        <taxon>Eukaryota</taxon>
        <taxon>Sar</taxon>
        <taxon>Alveolata</taxon>
        <taxon>Dinophyceae</taxon>
        <taxon>Prorocentrales</taxon>
        <taxon>Prorocentraceae</taxon>
        <taxon>Prorocentrum</taxon>
    </lineage>
</organism>
<proteinExistence type="predicted"/>
<feature type="transmembrane region" description="Helical" evidence="1">
    <location>
        <begin position="12"/>
        <end position="39"/>
    </location>
</feature>
<evidence type="ECO:0000256" key="1">
    <source>
        <dbReference type="SAM" id="Phobius"/>
    </source>
</evidence>
<evidence type="ECO:0000313" key="3">
    <source>
        <dbReference type="Proteomes" id="UP001189429"/>
    </source>
</evidence>
<accession>A0ABN9T1Q0</accession>